<gene>
    <name evidence="3" type="ORF">AMSG_06770</name>
</gene>
<dbReference type="InterPro" id="IPR050216">
    <property type="entry name" value="LRR_domain-containing"/>
</dbReference>
<dbReference type="eggNOG" id="KOG0619">
    <property type="taxonomic scope" value="Eukaryota"/>
</dbReference>
<sequence length="500" mass="53810">MGSEQSALEKELRTLSDVAHVDLSVRGLSDLPPAVDKLEGCLCLDLSKNELTTLPDEIGELHNCRRLLLDKNQLVELPDAIGGLKQLTELSLAKNRMFLLPLTEALAGCSSLTVVDLSHNGLETTPAVLFYLPALTTLKLHHNEITAVDPLVVQSTALDVLDISFNKLRVLPALPASLTAVFAQENELINVEALADLPMLERLNLASNEIQELPDSFFSRLAALQHIILSNNPGLVALPSLAGCVSLTNLTLEGCGVKAMPPSLAACRNLEVLRLRGNAGLAANSLAVATLVNLTKLSLCQIGLTLLPDGLSELSSLHTLDLRRNKLMADVIDNLGLPNLHRLYLSGNPLGVVPVGLELMPLTELGLSSTLLDDATGVDAVTSLTFLNLSSNKLTFLPEHLADVVQLRNLQLQENYLGSLPKTIGALTNLERLDVSDNDIRSLPPELAHCKRLVFLEALRGNPIIFPPRRVMDAGLEAIMETLRKRLGSGDGPLVMDAAN</sequence>
<proteinExistence type="predicted"/>
<dbReference type="PROSITE" id="PS51450">
    <property type="entry name" value="LRR"/>
    <property type="match status" value="2"/>
</dbReference>
<dbReference type="SUPFAM" id="SSF52058">
    <property type="entry name" value="L domain-like"/>
    <property type="match status" value="2"/>
</dbReference>
<dbReference type="STRING" id="461836.A0A0L0DD82"/>
<evidence type="ECO:0000256" key="2">
    <source>
        <dbReference type="ARBA" id="ARBA00022737"/>
    </source>
</evidence>
<dbReference type="OrthoDB" id="676979at2759"/>
<keyword evidence="2" id="KW-0677">Repeat</keyword>
<dbReference type="GO" id="GO:0005737">
    <property type="term" value="C:cytoplasm"/>
    <property type="evidence" value="ECO:0007669"/>
    <property type="project" value="TreeGrafter"/>
</dbReference>
<dbReference type="EMBL" id="GL349461">
    <property type="protein sequence ID" value="KNC50289.1"/>
    <property type="molecule type" value="Genomic_DNA"/>
</dbReference>
<dbReference type="AlphaFoldDB" id="A0A0L0DD82"/>
<dbReference type="Pfam" id="PF00560">
    <property type="entry name" value="LRR_1"/>
    <property type="match status" value="2"/>
</dbReference>
<dbReference type="InterPro" id="IPR003591">
    <property type="entry name" value="Leu-rich_rpt_typical-subtyp"/>
</dbReference>
<dbReference type="PANTHER" id="PTHR48051">
    <property type="match status" value="1"/>
</dbReference>
<dbReference type="Pfam" id="PF13855">
    <property type="entry name" value="LRR_8"/>
    <property type="match status" value="3"/>
</dbReference>
<dbReference type="InterPro" id="IPR001611">
    <property type="entry name" value="Leu-rich_rpt"/>
</dbReference>
<dbReference type="PANTHER" id="PTHR48051:SF46">
    <property type="entry name" value="LEUCINE RICH REPEAT-CONTAINING DOMAIN PROTEIN"/>
    <property type="match status" value="1"/>
</dbReference>
<accession>A0A0L0DD82</accession>
<dbReference type="Proteomes" id="UP000054408">
    <property type="component" value="Unassembled WGS sequence"/>
</dbReference>
<dbReference type="InterPro" id="IPR032675">
    <property type="entry name" value="LRR_dom_sf"/>
</dbReference>
<dbReference type="GeneID" id="25565852"/>
<evidence type="ECO:0000256" key="1">
    <source>
        <dbReference type="ARBA" id="ARBA00022614"/>
    </source>
</evidence>
<protein>
    <submittedName>
        <fullName evidence="3">Leucine-rich repeat protein soc-2</fullName>
    </submittedName>
</protein>
<evidence type="ECO:0000313" key="3">
    <source>
        <dbReference type="EMBL" id="KNC50289.1"/>
    </source>
</evidence>
<organism evidence="3 4">
    <name type="scientific">Thecamonas trahens ATCC 50062</name>
    <dbReference type="NCBI Taxonomy" id="461836"/>
    <lineage>
        <taxon>Eukaryota</taxon>
        <taxon>Apusozoa</taxon>
        <taxon>Apusomonadida</taxon>
        <taxon>Apusomonadidae</taxon>
        <taxon>Thecamonas</taxon>
    </lineage>
</organism>
<reference evidence="3 4" key="1">
    <citation type="submission" date="2010-05" db="EMBL/GenBank/DDBJ databases">
        <title>The Genome Sequence of Thecamonas trahens ATCC 50062.</title>
        <authorList>
            <consortium name="The Broad Institute Genome Sequencing Platform"/>
            <person name="Russ C."/>
            <person name="Cuomo C."/>
            <person name="Shea T."/>
            <person name="Young S.K."/>
            <person name="Zeng Q."/>
            <person name="Koehrsen M."/>
            <person name="Haas B."/>
            <person name="Borodovsky M."/>
            <person name="Guigo R."/>
            <person name="Alvarado L."/>
            <person name="Berlin A."/>
            <person name="Bochicchio J."/>
            <person name="Borenstein D."/>
            <person name="Chapman S."/>
            <person name="Chen Z."/>
            <person name="Freedman E."/>
            <person name="Gellesch M."/>
            <person name="Goldberg J."/>
            <person name="Griggs A."/>
            <person name="Gujja S."/>
            <person name="Heilman E."/>
            <person name="Heiman D."/>
            <person name="Hepburn T."/>
            <person name="Howarth C."/>
            <person name="Jen D."/>
            <person name="Larson L."/>
            <person name="Mehta T."/>
            <person name="Park D."/>
            <person name="Pearson M."/>
            <person name="Roberts A."/>
            <person name="Saif S."/>
            <person name="Shenoy N."/>
            <person name="Sisk P."/>
            <person name="Stolte C."/>
            <person name="Sykes S."/>
            <person name="Thomson T."/>
            <person name="Walk T."/>
            <person name="White J."/>
            <person name="Yandava C."/>
            <person name="Burger G."/>
            <person name="Gray M.W."/>
            <person name="Holland P.W.H."/>
            <person name="King N."/>
            <person name="Lang F.B.F."/>
            <person name="Roger A.J."/>
            <person name="Ruiz-Trillo I."/>
            <person name="Lander E."/>
            <person name="Nusbaum C."/>
        </authorList>
    </citation>
    <scope>NUCLEOTIDE SEQUENCE [LARGE SCALE GENOMIC DNA]</scope>
    <source>
        <strain evidence="3 4">ATCC 50062</strain>
    </source>
</reference>
<keyword evidence="4" id="KW-1185">Reference proteome</keyword>
<dbReference type="SMART" id="SM00364">
    <property type="entry name" value="LRR_BAC"/>
    <property type="match status" value="9"/>
</dbReference>
<name>A0A0L0DD82_THETB</name>
<keyword evidence="1" id="KW-0433">Leucine-rich repeat</keyword>
<dbReference type="Gene3D" id="3.80.10.10">
    <property type="entry name" value="Ribonuclease Inhibitor"/>
    <property type="match status" value="4"/>
</dbReference>
<dbReference type="RefSeq" id="XP_013756836.1">
    <property type="nucleotide sequence ID" value="XM_013901382.1"/>
</dbReference>
<evidence type="ECO:0000313" key="4">
    <source>
        <dbReference type="Proteomes" id="UP000054408"/>
    </source>
</evidence>
<dbReference type="SMART" id="SM00369">
    <property type="entry name" value="LRR_TYP"/>
    <property type="match status" value="10"/>
</dbReference>